<comment type="subcellular location">
    <subcellularLocation>
        <location evidence="1">Nucleus</location>
    </subcellularLocation>
</comment>
<organism evidence="5 6">
    <name type="scientific">Platanthera guangdongensis</name>
    <dbReference type="NCBI Taxonomy" id="2320717"/>
    <lineage>
        <taxon>Eukaryota</taxon>
        <taxon>Viridiplantae</taxon>
        <taxon>Streptophyta</taxon>
        <taxon>Embryophyta</taxon>
        <taxon>Tracheophyta</taxon>
        <taxon>Spermatophyta</taxon>
        <taxon>Magnoliopsida</taxon>
        <taxon>Liliopsida</taxon>
        <taxon>Asparagales</taxon>
        <taxon>Orchidaceae</taxon>
        <taxon>Orchidoideae</taxon>
        <taxon>Orchideae</taxon>
        <taxon>Orchidinae</taxon>
        <taxon>Platanthera</taxon>
    </lineage>
</organism>
<proteinExistence type="predicted"/>
<dbReference type="Proteomes" id="UP001412067">
    <property type="component" value="Unassembled WGS sequence"/>
</dbReference>
<sequence>MSFRGRGIDGAMDFRQLSDAALDAMLARQSSIYSLTFDEFQSTMGGFGKDFGSMNIDEFLKSVWTAEESQAGAYHLSMAGLSPRTTPPPTRAPATSSPAAVDHPWQRGVGKLIPALVGKLRWQRKKRPPLAMEWRNKLNEKKNKLRKEVAALGLEKRMVNSQKVYLRMKVLPRGSRIRPQMKIPSFTGQGLDGWGSRCFRLFVLPAGTEPPGLGKETT</sequence>
<comment type="caution">
    <text evidence="5">The sequence shown here is derived from an EMBL/GenBank/DDBJ whole genome shotgun (WGS) entry which is preliminary data.</text>
</comment>
<evidence type="ECO:0000256" key="4">
    <source>
        <dbReference type="SAM" id="MobiDB-lite"/>
    </source>
</evidence>
<evidence type="ECO:0000313" key="6">
    <source>
        <dbReference type="Proteomes" id="UP001412067"/>
    </source>
</evidence>
<protein>
    <submittedName>
        <fullName evidence="5">ABSCISIC ACID-INSENSITIVE 5-like protein 7</fullName>
    </submittedName>
</protein>
<dbReference type="PANTHER" id="PTHR22952">
    <property type="entry name" value="CAMP-RESPONSE ELEMENT BINDING PROTEIN-RELATED"/>
    <property type="match status" value="1"/>
</dbReference>
<accession>A0ABR2LPD4</accession>
<evidence type="ECO:0000313" key="5">
    <source>
        <dbReference type="EMBL" id="KAK8945788.1"/>
    </source>
</evidence>
<dbReference type="PANTHER" id="PTHR22952:SF446">
    <property type="entry name" value="ABSCISIC ACID-INSENSITIVE 5-LIKE PROTEIN 5-RELATED"/>
    <property type="match status" value="1"/>
</dbReference>
<evidence type="ECO:0000256" key="1">
    <source>
        <dbReference type="ARBA" id="ARBA00004123"/>
    </source>
</evidence>
<dbReference type="EMBL" id="JBBWWR010000017">
    <property type="protein sequence ID" value="KAK8945788.1"/>
    <property type="molecule type" value="Genomic_DNA"/>
</dbReference>
<evidence type="ECO:0000256" key="2">
    <source>
        <dbReference type="ARBA" id="ARBA00023125"/>
    </source>
</evidence>
<keyword evidence="6" id="KW-1185">Reference proteome</keyword>
<name>A0ABR2LPD4_9ASPA</name>
<dbReference type="InterPro" id="IPR043452">
    <property type="entry name" value="BZIP46-like"/>
</dbReference>
<keyword evidence="3" id="KW-0539">Nucleus</keyword>
<reference evidence="5 6" key="1">
    <citation type="journal article" date="2022" name="Nat. Plants">
        <title>Genomes of leafy and leafless Platanthera orchids illuminate the evolution of mycoheterotrophy.</title>
        <authorList>
            <person name="Li M.H."/>
            <person name="Liu K.W."/>
            <person name="Li Z."/>
            <person name="Lu H.C."/>
            <person name="Ye Q.L."/>
            <person name="Zhang D."/>
            <person name="Wang J.Y."/>
            <person name="Li Y.F."/>
            <person name="Zhong Z.M."/>
            <person name="Liu X."/>
            <person name="Yu X."/>
            <person name="Liu D.K."/>
            <person name="Tu X.D."/>
            <person name="Liu B."/>
            <person name="Hao Y."/>
            <person name="Liao X.Y."/>
            <person name="Jiang Y.T."/>
            <person name="Sun W.H."/>
            <person name="Chen J."/>
            <person name="Chen Y.Q."/>
            <person name="Ai Y."/>
            <person name="Zhai J.W."/>
            <person name="Wu S.S."/>
            <person name="Zhou Z."/>
            <person name="Hsiao Y.Y."/>
            <person name="Wu W.L."/>
            <person name="Chen Y.Y."/>
            <person name="Lin Y.F."/>
            <person name="Hsu J.L."/>
            <person name="Li C.Y."/>
            <person name="Wang Z.W."/>
            <person name="Zhao X."/>
            <person name="Zhong W.Y."/>
            <person name="Ma X.K."/>
            <person name="Ma L."/>
            <person name="Huang J."/>
            <person name="Chen G.Z."/>
            <person name="Huang M.Z."/>
            <person name="Huang L."/>
            <person name="Peng D.H."/>
            <person name="Luo Y.B."/>
            <person name="Zou S.Q."/>
            <person name="Chen S.P."/>
            <person name="Lan S."/>
            <person name="Tsai W.C."/>
            <person name="Van de Peer Y."/>
            <person name="Liu Z.J."/>
        </authorList>
    </citation>
    <scope>NUCLEOTIDE SEQUENCE [LARGE SCALE GENOMIC DNA]</scope>
    <source>
        <strain evidence="5">Lor288</strain>
    </source>
</reference>
<gene>
    <name evidence="5" type="primary">ABF4</name>
    <name evidence="5" type="ORF">KSP40_PGU003688</name>
</gene>
<keyword evidence="2" id="KW-0238">DNA-binding</keyword>
<evidence type="ECO:0000256" key="3">
    <source>
        <dbReference type="ARBA" id="ARBA00023242"/>
    </source>
</evidence>
<feature type="region of interest" description="Disordered" evidence="4">
    <location>
        <begin position="79"/>
        <end position="103"/>
    </location>
</feature>